<evidence type="ECO:0000256" key="12">
    <source>
        <dbReference type="RuleBase" id="RU368056"/>
    </source>
</evidence>
<evidence type="ECO:0000313" key="13">
    <source>
        <dbReference type="EMBL" id="KAL2916144.1"/>
    </source>
</evidence>
<keyword evidence="9 12" id="KW-0496">Mitochondrion</keyword>
<proteinExistence type="inferred from homology"/>
<evidence type="ECO:0000256" key="7">
    <source>
        <dbReference type="ARBA" id="ARBA00022982"/>
    </source>
</evidence>
<evidence type="ECO:0000256" key="4">
    <source>
        <dbReference type="ARBA" id="ARBA00022660"/>
    </source>
</evidence>
<dbReference type="SUPFAM" id="SSF81514">
    <property type="entry name" value="Subunit X (non-heme 7 kDa protein) of cytochrome bc1 complex (Ubiquinol-cytochrome c reductase)"/>
    <property type="match status" value="1"/>
</dbReference>
<gene>
    <name evidence="13" type="primary">UQCR10</name>
    <name evidence="13" type="ORF">HK105_204235</name>
</gene>
<dbReference type="PANTHER" id="PTHR12980:SF0">
    <property type="entry name" value="CYTOCHROME B-C1 COMPLEX SUBUNIT 9"/>
    <property type="match status" value="1"/>
</dbReference>
<evidence type="ECO:0000256" key="5">
    <source>
        <dbReference type="ARBA" id="ARBA00022692"/>
    </source>
</evidence>
<dbReference type="PANTHER" id="PTHR12980">
    <property type="entry name" value="UBIQUINOL-CYTOCHROME C REDUCTASE COMPLEX, SUBUNIT X"/>
    <property type="match status" value="1"/>
</dbReference>
<dbReference type="InterPro" id="IPR036656">
    <property type="entry name" value="QCR9_sf"/>
</dbReference>
<comment type="similarity">
    <text evidence="2 12">Belongs to the UQCR10/QCR9 family.</text>
</comment>
<protein>
    <recommendedName>
        <fullName evidence="11 12">Complex III subunit 9</fullName>
    </recommendedName>
</protein>
<dbReference type="Proteomes" id="UP001527925">
    <property type="component" value="Unassembled WGS sequence"/>
</dbReference>
<evidence type="ECO:0000256" key="2">
    <source>
        <dbReference type="ARBA" id="ARBA00007856"/>
    </source>
</evidence>
<evidence type="ECO:0000256" key="9">
    <source>
        <dbReference type="ARBA" id="ARBA00023128"/>
    </source>
</evidence>
<comment type="subcellular location">
    <subcellularLocation>
        <location evidence="1 12">Mitochondrion inner membrane</location>
        <topology evidence="1 12">Single-pass membrane protein</topology>
    </subcellularLocation>
</comment>
<dbReference type="InterPro" id="IPR008027">
    <property type="entry name" value="QCR9"/>
</dbReference>
<evidence type="ECO:0000256" key="3">
    <source>
        <dbReference type="ARBA" id="ARBA00022448"/>
    </source>
</evidence>
<evidence type="ECO:0000256" key="8">
    <source>
        <dbReference type="ARBA" id="ARBA00022989"/>
    </source>
</evidence>
<keyword evidence="8 12" id="KW-1133">Transmembrane helix</keyword>
<reference evidence="13 14" key="1">
    <citation type="submission" date="2023-09" db="EMBL/GenBank/DDBJ databases">
        <title>Pangenome analysis of Batrachochytrium dendrobatidis and related Chytrids.</title>
        <authorList>
            <person name="Yacoub M.N."/>
            <person name="Stajich J.E."/>
            <person name="James T.Y."/>
        </authorList>
    </citation>
    <scope>NUCLEOTIDE SEQUENCE [LARGE SCALE GENOMIC DNA]</scope>
    <source>
        <strain evidence="13 14">JEL0888</strain>
    </source>
</reference>
<evidence type="ECO:0000256" key="11">
    <source>
        <dbReference type="ARBA" id="ARBA00044247"/>
    </source>
</evidence>
<keyword evidence="10 12" id="KW-0472">Membrane</keyword>
<keyword evidence="3 12" id="KW-0813">Transport</keyword>
<comment type="subunit">
    <text evidence="12">Component of the ubiquinol-cytochrome c oxidoreductase (cytochrome b-c1 complex, complex III, CIII), a multisubunit enzyme composed of 3 respiratory subunits cytochrome b, cytochrome c1 and Rieske protein, 2 core protein subunits, and additional low-molecular weight protein subunits.</text>
</comment>
<keyword evidence="5 12" id="KW-0812">Transmembrane</keyword>
<evidence type="ECO:0000256" key="1">
    <source>
        <dbReference type="ARBA" id="ARBA00004434"/>
    </source>
</evidence>
<dbReference type="Gene3D" id="1.20.5.260">
    <property type="entry name" value="Cytochrome b-c1 complex subunit 9"/>
    <property type="match status" value="1"/>
</dbReference>
<comment type="function">
    <text evidence="12">Component of the ubiquinol-cytochrome c oxidoreductase, a multisubunit transmembrane complex that is part of the mitochondrial electron transport chain which drives oxidative phosphorylation. The complex plays an important role in the uptake of multiple carbon sources present in different host niches.</text>
</comment>
<evidence type="ECO:0000313" key="14">
    <source>
        <dbReference type="Proteomes" id="UP001527925"/>
    </source>
</evidence>
<keyword evidence="6 12" id="KW-0999">Mitochondrion inner membrane</keyword>
<name>A0ABR4N9L0_9FUNG</name>
<dbReference type="Pfam" id="PF05365">
    <property type="entry name" value="UCR_UQCRX_QCR9"/>
    <property type="match status" value="1"/>
</dbReference>
<keyword evidence="14" id="KW-1185">Reference proteome</keyword>
<sequence length="58" mass="6838">MQKLVYNVFFRRSSSYLATIFATAFVAEIAIDGFSDRLWDAANRGRQWKDIREKYISN</sequence>
<keyword evidence="7 12" id="KW-0249">Electron transport</keyword>
<keyword evidence="4 12" id="KW-0679">Respiratory chain</keyword>
<feature type="transmembrane region" description="Helical" evidence="12">
    <location>
        <begin position="15"/>
        <end position="34"/>
    </location>
</feature>
<comment type="caution">
    <text evidence="13">The sequence shown here is derived from an EMBL/GenBank/DDBJ whole genome shotgun (WGS) entry which is preliminary data.</text>
</comment>
<accession>A0ABR4N9L0</accession>
<evidence type="ECO:0000256" key="10">
    <source>
        <dbReference type="ARBA" id="ARBA00023136"/>
    </source>
</evidence>
<organism evidence="13 14">
    <name type="scientific">Polyrhizophydium stewartii</name>
    <dbReference type="NCBI Taxonomy" id="2732419"/>
    <lineage>
        <taxon>Eukaryota</taxon>
        <taxon>Fungi</taxon>
        <taxon>Fungi incertae sedis</taxon>
        <taxon>Chytridiomycota</taxon>
        <taxon>Chytridiomycota incertae sedis</taxon>
        <taxon>Chytridiomycetes</taxon>
        <taxon>Rhizophydiales</taxon>
        <taxon>Rhizophydiales incertae sedis</taxon>
        <taxon>Polyrhizophydium</taxon>
    </lineage>
</organism>
<evidence type="ECO:0000256" key="6">
    <source>
        <dbReference type="ARBA" id="ARBA00022792"/>
    </source>
</evidence>
<dbReference type="EMBL" id="JADGIZ020000018">
    <property type="protein sequence ID" value="KAL2916144.1"/>
    <property type="molecule type" value="Genomic_DNA"/>
</dbReference>